<protein>
    <submittedName>
        <fullName evidence="1">Uncharacterized protein</fullName>
    </submittedName>
</protein>
<dbReference type="AlphaFoldDB" id="A0A834ZY83"/>
<proteinExistence type="predicted"/>
<evidence type="ECO:0000313" key="1">
    <source>
        <dbReference type="EMBL" id="KAF8646724.1"/>
    </source>
</evidence>
<reference evidence="1" key="1">
    <citation type="submission" date="2020-07" db="EMBL/GenBank/DDBJ databases">
        <title>Genome sequence and genetic diversity analysis of an under-domesticated orphan crop, white fonio (Digitaria exilis).</title>
        <authorList>
            <person name="Bennetzen J.L."/>
            <person name="Chen S."/>
            <person name="Ma X."/>
            <person name="Wang X."/>
            <person name="Yssel A.E.J."/>
            <person name="Chaluvadi S.R."/>
            <person name="Johnson M."/>
            <person name="Gangashetty P."/>
            <person name="Hamidou F."/>
            <person name="Sanogo M.D."/>
            <person name="Zwaenepoel A."/>
            <person name="Wallace J."/>
            <person name="Van De Peer Y."/>
            <person name="Van Deynze A."/>
        </authorList>
    </citation>
    <scope>NUCLEOTIDE SEQUENCE</scope>
    <source>
        <tissue evidence="1">Leaves</tissue>
    </source>
</reference>
<organism evidence="1 2">
    <name type="scientific">Digitaria exilis</name>
    <dbReference type="NCBI Taxonomy" id="1010633"/>
    <lineage>
        <taxon>Eukaryota</taxon>
        <taxon>Viridiplantae</taxon>
        <taxon>Streptophyta</taxon>
        <taxon>Embryophyta</taxon>
        <taxon>Tracheophyta</taxon>
        <taxon>Spermatophyta</taxon>
        <taxon>Magnoliopsida</taxon>
        <taxon>Liliopsida</taxon>
        <taxon>Poales</taxon>
        <taxon>Poaceae</taxon>
        <taxon>PACMAD clade</taxon>
        <taxon>Panicoideae</taxon>
        <taxon>Panicodae</taxon>
        <taxon>Paniceae</taxon>
        <taxon>Anthephorinae</taxon>
        <taxon>Digitaria</taxon>
    </lineage>
</organism>
<dbReference type="Proteomes" id="UP000636709">
    <property type="component" value="Unassembled WGS sequence"/>
</dbReference>
<gene>
    <name evidence="1" type="ORF">HU200_065691</name>
</gene>
<dbReference type="EMBL" id="JACEFO010002882">
    <property type="protein sequence ID" value="KAF8646724.1"/>
    <property type="molecule type" value="Genomic_DNA"/>
</dbReference>
<dbReference type="PANTHER" id="PTHR34958">
    <property type="entry name" value="CONDITIONAL LOSS-OF-GROWTH 1"/>
    <property type="match status" value="1"/>
</dbReference>
<name>A0A834ZY83_9POAL</name>
<dbReference type="PANTHER" id="PTHR34958:SF1">
    <property type="entry name" value="ARMADILLO-LIKE HELICAL DOMAIN-CONTAINING PROTEIN"/>
    <property type="match status" value="1"/>
</dbReference>
<accession>A0A834ZY83</accession>
<evidence type="ECO:0000313" key="2">
    <source>
        <dbReference type="Proteomes" id="UP000636709"/>
    </source>
</evidence>
<keyword evidence="2" id="KW-1185">Reference proteome</keyword>
<comment type="caution">
    <text evidence="1">The sequence shown here is derived from an EMBL/GenBank/DDBJ whole genome shotgun (WGS) entry which is preliminary data.</text>
</comment>
<sequence>MAYTIWPVESIETTTYSLVQDYIANPSTIDMAYNVLIDHALAESDRRMNIPANTFQPRARPLFQYRHYRINFKCKSVDCSIKIEHPESATFSRCGI</sequence>